<dbReference type="InterPro" id="IPR052727">
    <property type="entry name" value="Rab4/Rab5_effector"/>
</dbReference>
<evidence type="ECO:0000313" key="7">
    <source>
        <dbReference type="EMBL" id="CAI5732387.1"/>
    </source>
</evidence>
<evidence type="ECO:0000256" key="1">
    <source>
        <dbReference type="ARBA" id="ARBA00022723"/>
    </source>
</evidence>
<dbReference type="PANTHER" id="PTHR13510">
    <property type="entry name" value="FYVE-FINGER-CONTAINING RAB5 EFFECTOR PROTEIN RABENOSYN-5-RELATED"/>
    <property type="match status" value="1"/>
</dbReference>
<dbReference type="SUPFAM" id="SSF57903">
    <property type="entry name" value="FYVE/PHD zinc finger"/>
    <property type="match status" value="1"/>
</dbReference>
<reference evidence="7" key="1">
    <citation type="submission" date="2022-12" db="EMBL/GenBank/DDBJ databases">
        <authorList>
            <person name="Webb A."/>
        </authorList>
    </citation>
    <scope>NUCLEOTIDE SEQUENCE</scope>
    <source>
        <strain evidence="7">Hp1</strain>
    </source>
</reference>
<feature type="compositionally biased region" description="Basic and acidic residues" evidence="5">
    <location>
        <begin position="495"/>
        <end position="518"/>
    </location>
</feature>
<evidence type="ECO:0000313" key="8">
    <source>
        <dbReference type="EMBL" id="CAI5742780.1"/>
    </source>
</evidence>
<gene>
    <name evidence="7" type="ORF">HBR001_LOCUS5499</name>
    <name evidence="8" type="ORF">HBR001_LOCUS9154</name>
</gene>
<evidence type="ECO:0000256" key="5">
    <source>
        <dbReference type="SAM" id="MobiDB-lite"/>
    </source>
</evidence>
<evidence type="ECO:0000256" key="4">
    <source>
        <dbReference type="PROSITE-ProRule" id="PRU00091"/>
    </source>
</evidence>
<keyword evidence="3" id="KW-0862">Zinc</keyword>
<proteinExistence type="predicted"/>
<feature type="compositionally biased region" description="Basic and acidic residues" evidence="5">
    <location>
        <begin position="530"/>
        <end position="540"/>
    </location>
</feature>
<dbReference type="Proteomes" id="UP001162031">
    <property type="component" value="Unassembled WGS sequence"/>
</dbReference>
<dbReference type="GO" id="GO:0008270">
    <property type="term" value="F:zinc ion binding"/>
    <property type="evidence" value="ECO:0007669"/>
    <property type="project" value="UniProtKB-KW"/>
</dbReference>
<dbReference type="InterPro" id="IPR011011">
    <property type="entry name" value="Znf_FYVE_PHD"/>
</dbReference>
<dbReference type="PROSITE" id="PS50178">
    <property type="entry name" value="ZF_FYVE"/>
    <property type="match status" value="1"/>
</dbReference>
<dbReference type="Gene3D" id="3.30.530.20">
    <property type="match status" value="1"/>
</dbReference>
<feature type="domain" description="FYVE-type" evidence="6">
    <location>
        <begin position="302"/>
        <end position="372"/>
    </location>
</feature>
<evidence type="ECO:0000256" key="2">
    <source>
        <dbReference type="ARBA" id="ARBA00022771"/>
    </source>
</evidence>
<sequence length="639" mass="70238">MDSSSRDPRLRSSVLKRVASNLHSRCPLPADFFLPVTCAAEQHALFRAQADRLAADAAQKAAATAAGSCTTGADDWKLHNSQRHFRETGIRTASRRRDARDRDGHRQLEFCCVGRVEMPVEHCLDALYSDTTADFRSNSTFLVESVLDAVVLKALETRTDERPHHYLGLNWMASRSPGLFAKNRDLCYLRSMDMTVDSQQAKIGHVVIQSVDVAECSSLESALGLLRGTMSAVLLFKKNAESRWTDVWWQGSMRVTSSSSSSKLINFVHDTFTSIVCNLHKVQEAKYMAQQVKSQRIQRLGARERKRCYICSKKFSLVRVRSQCSACGENMCKDCEVASRARAFGSESFDLPTPTSRPDLVLFCKKCVSEAHCGMDGRPGLATTRANLSMFSCHDGSLTASAVEEGGHCGSTAGRTPNRSCRTTSTGSLHKIVANLGEGPAPFKGKRPGLASLYITAAIQMSSAGEVPMSPLSIRTEREKQRCRLESDPMESSDGLDKDKYGSLLQKDGHGSQERQRETCSSSSSSKYAASDRSHDARDNDMASRLRDISQRAQEALDVTKRNSHMMSSDTSSAPRVSDLSAFKELDRSIAEQADLLNAIGFVSTGRVYMENAGYDQGGVRISASSSTMSEDERFEVIA</sequence>
<dbReference type="EMBL" id="CANTFL010001155">
    <property type="protein sequence ID" value="CAI5732387.1"/>
    <property type="molecule type" value="Genomic_DNA"/>
</dbReference>
<comment type="caution">
    <text evidence="7">The sequence shown here is derived from an EMBL/GenBank/DDBJ whole genome shotgun (WGS) entry which is preliminary data.</text>
</comment>
<dbReference type="AlphaFoldDB" id="A0AAV0U6W9"/>
<accession>A0AAV0U6W9</accession>
<organism evidence="7 9">
    <name type="scientific">Hyaloperonospora brassicae</name>
    <name type="common">Brassica downy mildew</name>
    <name type="synonym">Peronospora brassicae</name>
    <dbReference type="NCBI Taxonomy" id="162125"/>
    <lineage>
        <taxon>Eukaryota</taxon>
        <taxon>Sar</taxon>
        <taxon>Stramenopiles</taxon>
        <taxon>Oomycota</taxon>
        <taxon>Peronosporomycetes</taxon>
        <taxon>Peronosporales</taxon>
        <taxon>Peronosporaceae</taxon>
        <taxon>Hyaloperonospora</taxon>
    </lineage>
</organism>
<keyword evidence="9" id="KW-1185">Reference proteome</keyword>
<evidence type="ECO:0000313" key="9">
    <source>
        <dbReference type="Proteomes" id="UP001162031"/>
    </source>
</evidence>
<name>A0AAV0U6W9_HYABA</name>
<keyword evidence="2 4" id="KW-0863">Zinc-finger</keyword>
<evidence type="ECO:0000259" key="6">
    <source>
        <dbReference type="PROSITE" id="PS50178"/>
    </source>
</evidence>
<protein>
    <recommendedName>
        <fullName evidence="6">FYVE-type domain-containing protein</fullName>
    </recommendedName>
</protein>
<dbReference type="InterPro" id="IPR013083">
    <property type="entry name" value="Znf_RING/FYVE/PHD"/>
</dbReference>
<keyword evidence="1" id="KW-0479">Metal-binding</keyword>
<evidence type="ECO:0000256" key="3">
    <source>
        <dbReference type="ARBA" id="ARBA00022833"/>
    </source>
</evidence>
<dbReference type="Gene3D" id="3.30.40.10">
    <property type="entry name" value="Zinc/RING finger domain, C3HC4 (zinc finger)"/>
    <property type="match status" value="1"/>
</dbReference>
<feature type="compositionally biased region" description="Basic and acidic residues" evidence="5">
    <location>
        <begin position="478"/>
        <end position="487"/>
    </location>
</feature>
<feature type="region of interest" description="Disordered" evidence="5">
    <location>
        <begin position="478"/>
        <end position="540"/>
    </location>
</feature>
<dbReference type="InterPro" id="IPR023393">
    <property type="entry name" value="START-like_dom_sf"/>
</dbReference>
<dbReference type="PANTHER" id="PTHR13510:SF44">
    <property type="entry name" value="RABENOSYN-5"/>
    <property type="match status" value="1"/>
</dbReference>
<dbReference type="EMBL" id="CANTFL010001476">
    <property type="protein sequence ID" value="CAI5742780.1"/>
    <property type="molecule type" value="Genomic_DNA"/>
</dbReference>
<dbReference type="InterPro" id="IPR017455">
    <property type="entry name" value="Znf_FYVE-rel"/>
</dbReference>